<evidence type="ECO:0000313" key="2">
    <source>
        <dbReference type="Proteomes" id="UP001055117"/>
    </source>
</evidence>
<organism evidence="1 2">
    <name type="scientific">Methylobacterium cerastii</name>
    <dbReference type="NCBI Taxonomy" id="932741"/>
    <lineage>
        <taxon>Bacteria</taxon>
        <taxon>Pseudomonadati</taxon>
        <taxon>Pseudomonadota</taxon>
        <taxon>Alphaproteobacteria</taxon>
        <taxon>Hyphomicrobiales</taxon>
        <taxon>Methylobacteriaceae</taxon>
        <taxon>Methylobacterium</taxon>
    </lineage>
</organism>
<keyword evidence="2" id="KW-1185">Reference proteome</keyword>
<reference evidence="1 2" key="1">
    <citation type="journal article" date="2021" name="Front. Microbiol.">
        <title>Comprehensive Comparative Genomics and Phenotyping of Methylobacterium Species.</title>
        <authorList>
            <person name="Alessa O."/>
            <person name="Ogura Y."/>
            <person name="Fujitani Y."/>
            <person name="Takami H."/>
            <person name="Hayashi T."/>
            <person name="Sahin N."/>
            <person name="Tani A."/>
        </authorList>
    </citation>
    <scope>NUCLEOTIDE SEQUENCE [LARGE SCALE GENOMIC DNA]</scope>
    <source>
        <strain evidence="1 2">DSM 23679</strain>
    </source>
</reference>
<gene>
    <name evidence="1" type="ORF">AFCDBAGC_2927</name>
</gene>
<name>A0ABQ4QIH7_9HYPH</name>
<evidence type="ECO:0008006" key="3">
    <source>
        <dbReference type="Google" id="ProtNLM"/>
    </source>
</evidence>
<dbReference type="Proteomes" id="UP001055117">
    <property type="component" value="Unassembled WGS sequence"/>
</dbReference>
<dbReference type="EMBL" id="BPQG01000044">
    <property type="protein sequence ID" value="GJD45058.1"/>
    <property type="molecule type" value="Genomic_DNA"/>
</dbReference>
<proteinExistence type="predicted"/>
<accession>A0ABQ4QIH7</accession>
<evidence type="ECO:0000313" key="1">
    <source>
        <dbReference type="EMBL" id="GJD45058.1"/>
    </source>
</evidence>
<protein>
    <recommendedName>
        <fullName evidence="3">XRE family transcriptional regulator</fullName>
    </recommendedName>
</protein>
<sequence>MQKPDIAEAELSNGLMIAKLARIAEALDCPVTDFFEVEANAMNETAALLASWHAISDADARREVLSYVRAVAGGASPAAPQDAAL</sequence>
<comment type="caution">
    <text evidence="1">The sequence shown here is derived from an EMBL/GenBank/DDBJ whole genome shotgun (WGS) entry which is preliminary data.</text>
</comment>